<dbReference type="Proteomes" id="UP000829992">
    <property type="component" value="Chromosome"/>
</dbReference>
<reference evidence="2 3" key="1">
    <citation type="submission" date="2022-05" db="EMBL/GenBank/DDBJ databases">
        <authorList>
            <person name="Zhou X."/>
            <person name="Li K."/>
            <person name="Man Y."/>
        </authorList>
    </citation>
    <scope>NUCLEOTIDE SEQUENCE [LARGE SCALE GENOMIC DNA]</scope>
    <source>
        <strain evidence="2 3">MS405</strain>
    </source>
</reference>
<organism evidence="2 3">
    <name type="scientific">Streptomyces durmitorensis</name>
    <dbReference type="NCBI Taxonomy" id="319947"/>
    <lineage>
        <taxon>Bacteria</taxon>
        <taxon>Bacillati</taxon>
        <taxon>Actinomycetota</taxon>
        <taxon>Actinomycetes</taxon>
        <taxon>Kitasatosporales</taxon>
        <taxon>Streptomycetaceae</taxon>
        <taxon>Streptomyces</taxon>
    </lineage>
</organism>
<gene>
    <name evidence="2" type="ORF">M4V62_03820</name>
</gene>
<dbReference type="PANTHER" id="PTHR21310">
    <property type="entry name" value="AMINOGLYCOSIDE PHOSPHOTRANSFERASE-RELATED-RELATED"/>
    <property type="match status" value="1"/>
</dbReference>
<dbReference type="CDD" id="cd05155">
    <property type="entry name" value="APH_ChoK_like_1"/>
    <property type="match status" value="1"/>
</dbReference>
<dbReference type="Gene3D" id="3.30.200.20">
    <property type="entry name" value="Phosphorylase Kinase, domain 1"/>
    <property type="match status" value="1"/>
</dbReference>
<dbReference type="Pfam" id="PF01636">
    <property type="entry name" value="APH"/>
    <property type="match status" value="1"/>
</dbReference>
<evidence type="ECO:0000259" key="1">
    <source>
        <dbReference type="Pfam" id="PF01636"/>
    </source>
</evidence>
<dbReference type="RefSeq" id="WP_249585774.1">
    <property type="nucleotide sequence ID" value="NZ_BAAAQL010000002.1"/>
</dbReference>
<protein>
    <submittedName>
        <fullName evidence="2">Aminoglycoside phosphotransferase family protein</fullName>
    </submittedName>
</protein>
<dbReference type="InterPro" id="IPR051678">
    <property type="entry name" value="AGP_Transferase"/>
</dbReference>
<sequence length="301" mass="32403">MSDPFIDTDVVRRLLAAQFPRWAELPLAPVALSGMDNATYRLGDDMSVRLPRHRRWVGQVEAEQRWLPWLAPQLPLAVSEPLGRGEPGEGYPFPWSVYRWLEGDTATTGSLTDPLRAAADLAGFVTALRSIDPTGGPGPRLSNAFRGERVGTECDSLFADSLVRSKIEKLKVAGLVDSDAVTAVWDEALAAPAWDGPPSWVHGDLATGNLLSVDGRLSAVIDFGTLAVGDPAVDLLPAWLFLPDEARGAFRAAVDVDDATWARGRGLALAGSLPVPDDPFFDDPARVTAALRHLDAIITDH</sequence>
<evidence type="ECO:0000313" key="2">
    <source>
        <dbReference type="EMBL" id="UQT54277.1"/>
    </source>
</evidence>
<name>A0ABY4PLL0_9ACTN</name>
<evidence type="ECO:0000313" key="3">
    <source>
        <dbReference type="Proteomes" id="UP000829992"/>
    </source>
</evidence>
<accession>A0ABY4PLL0</accession>
<dbReference type="InterPro" id="IPR011009">
    <property type="entry name" value="Kinase-like_dom_sf"/>
</dbReference>
<dbReference type="Gene3D" id="3.90.1200.10">
    <property type="match status" value="1"/>
</dbReference>
<dbReference type="PANTHER" id="PTHR21310:SF42">
    <property type="entry name" value="BIFUNCTIONAL AAC_APH"/>
    <property type="match status" value="1"/>
</dbReference>
<dbReference type="EMBL" id="CP097289">
    <property type="protein sequence ID" value="UQT54277.1"/>
    <property type="molecule type" value="Genomic_DNA"/>
</dbReference>
<feature type="domain" description="Aminoglycoside phosphotransferase" evidence="1">
    <location>
        <begin position="33"/>
        <end position="267"/>
    </location>
</feature>
<dbReference type="SUPFAM" id="SSF56112">
    <property type="entry name" value="Protein kinase-like (PK-like)"/>
    <property type="match status" value="1"/>
</dbReference>
<dbReference type="InterPro" id="IPR002575">
    <property type="entry name" value="Aminoglycoside_PTrfase"/>
</dbReference>
<keyword evidence="3" id="KW-1185">Reference proteome</keyword>
<proteinExistence type="predicted"/>